<dbReference type="GO" id="GO:0016020">
    <property type="term" value="C:membrane"/>
    <property type="evidence" value="ECO:0007669"/>
    <property type="project" value="UniProtKB-SubCell"/>
</dbReference>
<feature type="transmembrane region" description="Helical" evidence="8">
    <location>
        <begin position="105"/>
        <end position="126"/>
    </location>
</feature>
<feature type="domain" description="Fibronectin type-III" evidence="12">
    <location>
        <begin position="654"/>
        <end position="745"/>
    </location>
</feature>
<comment type="caution">
    <text evidence="14">The sequence shown here is derived from an EMBL/GenBank/DDBJ whole genome shotgun (WGS) entry which is preliminary data.</text>
</comment>
<dbReference type="PROSITE" id="PS00615">
    <property type="entry name" value="C_TYPE_LECTIN_1"/>
    <property type="match status" value="1"/>
</dbReference>
<dbReference type="SUPFAM" id="SSF56436">
    <property type="entry name" value="C-type lectin-like"/>
    <property type="match status" value="2"/>
</dbReference>
<reference evidence="14 15" key="1">
    <citation type="submission" date="2022-05" db="EMBL/GenBank/DDBJ databases">
        <authorList>
            <consortium name="Genoscope - CEA"/>
            <person name="William W."/>
        </authorList>
    </citation>
    <scope>NUCLEOTIDE SEQUENCE [LARGE SCALE GENOMIC DNA]</scope>
</reference>
<dbReference type="InterPro" id="IPR000884">
    <property type="entry name" value="TSP1_rpt"/>
</dbReference>
<dbReference type="CDD" id="cd00063">
    <property type="entry name" value="FN3"/>
    <property type="match status" value="5"/>
</dbReference>
<feature type="domain" description="C-type lectin" evidence="10">
    <location>
        <begin position="754"/>
        <end position="863"/>
    </location>
</feature>
<evidence type="ECO:0000313" key="15">
    <source>
        <dbReference type="Proteomes" id="UP001159428"/>
    </source>
</evidence>
<dbReference type="SUPFAM" id="SSF81321">
    <property type="entry name" value="Family A G protein-coupled receptor-like"/>
    <property type="match status" value="1"/>
</dbReference>
<evidence type="ECO:0000259" key="9">
    <source>
        <dbReference type="PROSITE" id="PS50022"/>
    </source>
</evidence>
<feature type="domain" description="C-type lectin" evidence="10">
    <location>
        <begin position="1140"/>
        <end position="1254"/>
    </location>
</feature>
<dbReference type="SMART" id="SM00209">
    <property type="entry name" value="TSP1"/>
    <property type="match status" value="2"/>
</dbReference>
<dbReference type="PANTHER" id="PTHR24543">
    <property type="entry name" value="MULTICOPPER OXIDASE-RELATED"/>
    <property type="match status" value="1"/>
</dbReference>
<evidence type="ECO:0000259" key="12">
    <source>
        <dbReference type="PROSITE" id="PS50853"/>
    </source>
</evidence>
<dbReference type="InterPro" id="IPR001304">
    <property type="entry name" value="C-type_lectin-like"/>
</dbReference>
<evidence type="ECO:0000256" key="6">
    <source>
        <dbReference type="RuleBase" id="RU000688"/>
    </source>
</evidence>
<evidence type="ECO:0000256" key="7">
    <source>
        <dbReference type="SAM" id="MobiDB-lite"/>
    </source>
</evidence>
<dbReference type="InterPro" id="IPR016186">
    <property type="entry name" value="C-type_lectin-like/link_sf"/>
</dbReference>
<dbReference type="PRINTS" id="PR00237">
    <property type="entry name" value="GPCRRHODOPSN"/>
</dbReference>
<dbReference type="SMART" id="SM00034">
    <property type="entry name" value="CLECT"/>
    <property type="match status" value="2"/>
</dbReference>
<proteinExistence type="inferred from homology"/>
<evidence type="ECO:0000256" key="1">
    <source>
        <dbReference type="ARBA" id="ARBA00004370"/>
    </source>
</evidence>
<evidence type="ECO:0000256" key="8">
    <source>
        <dbReference type="SAM" id="Phobius"/>
    </source>
</evidence>
<dbReference type="GO" id="GO:0004930">
    <property type="term" value="F:G protein-coupled receptor activity"/>
    <property type="evidence" value="ECO:0007669"/>
    <property type="project" value="UniProtKB-KW"/>
</dbReference>
<dbReference type="InterPro" id="IPR036116">
    <property type="entry name" value="FN3_sf"/>
</dbReference>
<dbReference type="SMART" id="SM00060">
    <property type="entry name" value="FN3"/>
    <property type="match status" value="5"/>
</dbReference>
<dbReference type="PROSITE" id="PS50041">
    <property type="entry name" value="C_TYPE_LECTIN_2"/>
    <property type="match status" value="2"/>
</dbReference>
<dbReference type="PANTHER" id="PTHR24543:SF332">
    <property type="entry name" value="F5_8 TYPE C DOMAIN-CONTAINING PROTEIN"/>
    <property type="match status" value="1"/>
</dbReference>
<keyword evidence="6" id="KW-0297">G-protein coupled receptor</keyword>
<dbReference type="InterPro" id="IPR013099">
    <property type="entry name" value="K_chnl_dom"/>
</dbReference>
<keyword evidence="3 8" id="KW-1133">Transmembrane helix</keyword>
<dbReference type="Pfam" id="PF00754">
    <property type="entry name" value="F5_F8_type_C"/>
    <property type="match status" value="3"/>
</dbReference>
<feature type="transmembrane region" description="Helical" evidence="8">
    <location>
        <begin position="255"/>
        <end position="277"/>
    </location>
</feature>
<dbReference type="InterPro" id="IPR000276">
    <property type="entry name" value="GPCR_Rhodpsn"/>
</dbReference>
<feature type="domain" description="PA14" evidence="13">
    <location>
        <begin position="295"/>
        <end position="431"/>
    </location>
</feature>
<dbReference type="Gene3D" id="1.20.1070.10">
    <property type="entry name" value="Rhodopsin 7-helix transmembrane proteins"/>
    <property type="match status" value="1"/>
</dbReference>
<evidence type="ECO:0000259" key="11">
    <source>
        <dbReference type="PROSITE" id="PS50262"/>
    </source>
</evidence>
<dbReference type="Proteomes" id="UP001159428">
    <property type="component" value="Unassembled WGS sequence"/>
</dbReference>
<protein>
    <submittedName>
        <fullName evidence="14">Uncharacterized protein</fullName>
    </submittedName>
</protein>
<feature type="domain" description="Fibronectin type-III" evidence="12">
    <location>
        <begin position="1558"/>
        <end position="1667"/>
    </location>
</feature>
<feature type="transmembrane region" description="Helical" evidence="8">
    <location>
        <begin position="66"/>
        <end position="85"/>
    </location>
</feature>
<evidence type="ECO:0000259" key="13">
    <source>
        <dbReference type="PROSITE" id="PS51820"/>
    </source>
</evidence>
<evidence type="ECO:0000256" key="5">
    <source>
        <dbReference type="ARBA" id="ARBA00023157"/>
    </source>
</evidence>
<dbReference type="Pfam" id="PF07885">
    <property type="entry name" value="Ion_trans_2"/>
    <property type="match status" value="1"/>
</dbReference>
<dbReference type="SMART" id="SM00231">
    <property type="entry name" value="FA58C"/>
    <property type="match status" value="3"/>
</dbReference>
<dbReference type="PROSITE" id="PS50853">
    <property type="entry name" value="FN3"/>
    <property type="match status" value="4"/>
</dbReference>
<dbReference type="InterPro" id="IPR008979">
    <property type="entry name" value="Galactose-bd-like_sf"/>
</dbReference>
<dbReference type="GO" id="GO:0015276">
    <property type="term" value="F:ligand-gated monoatomic ion channel activity"/>
    <property type="evidence" value="ECO:0007669"/>
    <property type="project" value="InterPro"/>
</dbReference>
<feature type="transmembrane region" description="Helical" evidence="8">
    <location>
        <begin position="2050"/>
        <end position="2072"/>
    </location>
</feature>
<dbReference type="Pfam" id="PF00001">
    <property type="entry name" value="7tm_1"/>
    <property type="match status" value="1"/>
</dbReference>
<evidence type="ECO:0000313" key="14">
    <source>
        <dbReference type="EMBL" id="CAH3116698.1"/>
    </source>
</evidence>
<feature type="domain" description="Fibronectin type-III" evidence="12">
    <location>
        <begin position="1035"/>
        <end position="1132"/>
    </location>
</feature>
<feature type="transmembrane region" description="Helical" evidence="8">
    <location>
        <begin position="1981"/>
        <end position="2001"/>
    </location>
</feature>
<feature type="transmembrane region" description="Helical" evidence="8">
    <location>
        <begin position="28"/>
        <end position="54"/>
    </location>
</feature>
<feature type="transmembrane region" description="Helical" evidence="8">
    <location>
        <begin position="195"/>
        <end position="218"/>
    </location>
</feature>
<dbReference type="InterPro" id="IPR000421">
    <property type="entry name" value="FA58C"/>
</dbReference>
<feature type="domain" description="F5/8 type C" evidence="9">
    <location>
        <begin position="500"/>
        <end position="619"/>
    </location>
</feature>
<dbReference type="InterPro" id="IPR013783">
    <property type="entry name" value="Ig-like_fold"/>
</dbReference>
<feature type="region of interest" description="Disordered" evidence="7">
    <location>
        <begin position="1"/>
        <end position="20"/>
    </location>
</feature>
<dbReference type="Pfam" id="PF00090">
    <property type="entry name" value="TSP_1"/>
    <property type="match status" value="2"/>
</dbReference>
<dbReference type="EMBL" id="CALNXJ010000015">
    <property type="protein sequence ID" value="CAH3116698.1"/>
    <property type="molecule type" value="Genomic_DNA"/>
</dbReference>
<comment type="subcellular location">
    <subcellularLocation>
        <location evidence="1">Membrane</location>
    </subcellularLocation>
</comment>
<dbReference type="CDD" id="cd00637">
    <property type="entry name" value="7tm_classA_rhodopsin-like"/>
    <property type="match status" value="1"/>
</dbReference>
<dbReference type="SUPFAM" id="SSF82895">
    <property type="entry name" value="TSP-1 type 1 repeat"/>
    <property type="match status" value="2"/>
</dbReference>
<dbReference type="FunFam" id="2.60.120.260:FF:000016">
    <property type="entry name" value="Contactin-associated protein-like 4 isoform 1"/>
    <property type="match status" value="1"/>
</dbReference>
<dbReference type="InterPro" id="IPR017452">
    <property type="entry name" value="GPCR_Rhodpsn_7TM"/>
</dbReference>
<dbReference type="SUPFAM" id="SSF81324">
    <property type="entry name" value="Voltage-gated potassium channels"/>
    <property type="match status" value="1"/>
</dbReference>
<dbReference type="InterPro" id="IPR016187">
    <property type="entry name" value="CTDL_fold"/>
</dbReference>
<dbReference type="PROSITE" id="PS50022">
    <property type="entry name" value="FA58C_3"/>
    <property type="match status" value="3"/>
</dbReference>
<dbReference type="InterPro" id="IPR037524">
    <property type="entry name" value="PA14/GLEYA"/>
</dbReference>
<dbReference type="PROSITE" id="PS01285">
    <property type="entry name" value="FA58C_1"/>
    <property type="match status" value="2"/>
</dbReference>
<keyword evidence="5" id="KW-1015">Disulfide bond</keyword>
<dbReference type="Pfam" id="PF00041">
    <property type="entry name" value="fn3"/>
    <property type="match status" value="3"/>
</dbReference>
<dbReference type="Gene3D" id="3.10.100.10">
    <property type="entry name" value="Mannose-Binding Protein A, subunit A"/>
    <property type="match status" value="2"/>
</dbReference>
<dbReference type="SUPFAM" id="SSF49265">
    <property type="entry name" value="Fibronectin type III"/>
    <property type="match status" value="3"/>
</dbReference>
<evidence type="ECO:0000256" key="4">
    <source>
        <dbReference type="ARBA" id="ARBA00023136"/>
    </source>
</evidence>
<feature type="domain" description="Fibronectin type-III" evidence="12">
    <location>
        <begin position="1768"/>
        <end position="1871"/>
    </location>
</feature>
<feature type="domain" description="G-protein coupled receptors family 1 profile" evidence="11">
    <location>
        <begin position="48"/>
        <end position="275"/>
    </location>
</feature>
<keyword evidence="15" id="KW-1185">Reference proteome</keyword>
<keyword evidence="2 6" id="KW-0812">Transmembrane</keyword>
<feature type="domain" description="F5/8 type C" evidence="9">
    <location>
        <begin position="1265"/>
        <end position="1407"/>
    </location>
</feature>
<feature type="domain" description="F5/8 type C" evidence="9">
    <location>
        <begin position="875"/>
        <end position="1019"/>
    </location>
</feature>
<dbReference type="InterPro" id="IPR036383">
    <property type="entry name" value="TSP1_rpt_sf"/>
</dbReference>
<dbReference type="Pfam" id="PF00059">
    <property type="entry name" value="Lectin_C"/>
    <property type="match status" value="2"/>
</dbReference>
<dbReference type="Gene3D" id="2.60.120.260">
    <property type="entry name" value="Galactose-binding domain-like"/>
    <property type="match status" value="3"/>
</dbReference>
<sequence>MEGELTEDMGSGIMDDGSSENSENPINYTFLAIQCAWYSFVLILGITGNVYIILTVWCRKDLCSTTNLFIVNLAFSDLGILLISLPAEFIKDYVGWPFDKLTCQIFAPLNEVFFCVSILTLTVITIERFRAICRPFKPHLTQRKAKVIIIIVWFVSYLTVGFPMSFLMDVQESQNHLRCGPKWSGDLQRRIHTCFIATLIIVPLFITAGGYAAIVSAMKRQSARIRARANSLSGATVTFRHDQFRLEKNAELIKMLLLIVVVFWICMLPLTLLALAIDFGGIDPTTKAVDLLYTLDIKGILQEVWLDNIHGNNLSSLLEHRDFPDSPDRVSNQTFLPEQQYGQRLRAYFAAPESGMYQFHLSCDGACVLLIESKMGSLLTRCQNSSKGMNITAGSFYYVTVLHVVSNASKNVSLSVTKPNGTLLSPIPHEYFVAYRKDGNLGEYIPGDWGEWSACQGGIQIRNRSCQVHPPVYSRLNSSYQLSDTKKCGENVTCQKNQSCLSCPLGMKTGAITDEQITAGSFYNASTSPEYARLDGHGAWCPNTTHRYLRINLVVLHIICAIATQGNSQLRLFTKKYRLILRTGEASNRYEDSNGSKTLQGNYNPDKVHVNALEGVVIADELTFSVPNNNSCLQVEIYGWPLDNSTAISPTLPPIINEVIQNERYMYVTGISWSRPKVYGGLVTGYKVILHYTDGNRHNWTLEADKRSFSAGMGPNSTYCITVLAFNEAGDGPAAKCINFTTRDGVCPISWMRYQDSCYLNVSKPANWPRAKQECISRHSQLVTIYNEDEFESVAALAENFSWIGAEWNENKSKHVWLDGSDIEFHPPTWKNGNKDDTLCVGIRDIASWQREKCAHVRPYICERKVAPDPDDLKCEDKGVGLEYRVRYDSIFSASSSLLNKYRPGNARLAGEEAWCPKTNSTEEYLEIDLGSLYKICALATQGLLERGAFTKTYRLQFSIDGSKWDWYINENSQVFQGNKNSYEVAKVDFKQVPVAQHFRIWPLEFSVHPCLRIELYGNKSKSQGGPPTGPPTGAPTNLTTEIISLTTVQVNWNFIPDFFDGGLGVIGYRVYYYIKGAGTEGLEQQKKVVQDNSTKLFNLTLNATYCISVVGYNEAGEGPRSECTDLHTPLVCLQGWSSYGGNCYRASEKSEGKIEWSEAADKCYNLNSHLVSIYSESENQFVKSLTEREPKTCSWIGLKFKTTRQLLAWNDGSLVNFTKLKDQENVNKCVAYHEESEVWEKKWCSGKCSFVCKRKDFAWPHQSCSDMPIGLENRAIPDYAMQSTNTLNGTSPYDARLSSTGGWCAFPRSEVYLEVNLQSPHFVCAIGTQGRQSKDYVKKYKVELANRNSKYEVYKENGIFKEFEANSDCNRVKKNLLESGIVTQYVKLRPLEWHSTPCLRLEIYGQINSERVPTRAPDSVSFSVEDGGIQVRWSLLPVYFHGDVLDGYKVEVKKPNNSLHGIWTFSAEEKSQKFPGITKRADIGCVLVYGFTKYGDGVSSGCAIEEQGEGSGNNSILYTQWSEWSSCSKSCDRGVQFRNRTCASPCSYDSPDPILDQPSNLTTVKSSPNSLAVQWKPYTGNNTLVAYRVLVLRIRAWKSGKSRKRRSIPNKEGELLRNFTVGPNVTAFEIGNLSASTGYCIRIGAITEELGEESLSDCYYLYTEKRDVSLPPPPEANATTNGSSSITIHWKPVLNNTDSPIVGYAIFLRDTNRSIFVESCLTNITVNSSGCIEMATLITTGRGNTTGCLQTENSPTPTPEPVVNETAPKITASIRRSLATILVTWDPKTISGIKGEFIGYDLEYKLIEVNGIPKDDALWTSLMFSCYQSKTEFNLTDLLPFARYEIKMAVITSEGVGKYSEAVYGVTCACAEFITARSAGGIKDSKQDTITSSLTKVISDLLLDTCGKCEDYTTKIIYSNKSDDSNGLINFPVSKTSYGQSEYSKFVPVITVPGVLVITRKSDLSKVLTQVASGSALSSWPIAVVTVVMATLAGIIIWFLDSKENSEQFPRQFVKGAGQGFWWSFISMTTVGYGDLCPKSIPGKLFAMIWFLIGLVIFSVFMGTLTSLLTVTTVRKTIGSPQGTDVKTVAVVADSPEQRVAVGSLSGKVNLGKQFPDVEHLVRALKDRAVESIMVDMYTPIKRKDLFNGSWYEIGKLLEVEISHGVLLHGRAVSLVEELKKMIISKDVQSEYLQDANENAEDEVKDGEILEEEPVTFFEPASPYFRTTMYTTLAALGVCFCCGMLYQAFFYKRRRAPGNSKYRINNNAVVPENTASVAQLETAVKEFYSSFSSTYKELKKKFKAELIHLEKVKRQGGKNLIKKNFQIFESKA</sequence>
<dbReference type="PROSITE" id="PS51820">
    <property type="entry name" value="PA14"/>
    <property type="match status" value="1"/>
</dbReference>
<dbReference type="PROSITE" id="PS50262">
    <property type="entry name" value="G_PROTEIN_RECEP_F1_2"/>
    <property type="match status" value="1"/>
</dbReference>
<evidence type="ECO:0000256" key="2">
    <source>
        <dbReference type="ARBA" id="ARBA00022692"/>
    </source>
</evidence>
<keyword evidence="6" id="KW-0675">Receptor</keyword>
<gene>
    <name evidence="14" type="ORF">PMEA_00006555</name>
</gene>
<comment type="similarity">
    <text evidence="6">Belongs to the G-protein coupled receptor 1 family.</text>
</comment>
<name>A0AAU9WKE9_9CNID</name>
<dbReference type="Gene3D" id="1.10.287.70">
    <property type="match status" value="1"/>
</dbReference>
<dbReference type="InterPro" id="IPR003961">
    <property type="entry name" value="FN3_dom"/>
</dbReference>
<dbReference type="PROSITE" id="PS00237">
    <property type="entry name" value="G_PROTEIN_RECEP_F1_1"/>
    <property type="match status" value="1"/>
</dbReference>
<evidence type="ECO:0000259" key="10">
    <source>
        <dbReference type="PROSITE" id="PS50041"/>
    </source>
</evidence>
<dbReference type="PROSITE" id="PS50092">
    <property type="entry name" value="TSP1"/>
    <property type="match status" value="2"/>
</dbReference>
<dbReference type="SUPFAM" id="SSF49785">
    <property type="entry name" value="Galactose-binding domain-like"/>
    <property type="match status" value="3"/>
</dbReference>
<dbReference type="Gene3D" id="2.60.40.10">
    <property type="entry name" value="Immunoglobulins"/>
    <property type="match status" value="5"/>
</dbReference>
<dbReference type="InterPro" id="IPR018378">
    <property type="entry name" value="C-type_lectin_CS"/>
</dbReference>
<feature type="transmembrane region" description="Helical" evidence="8">
    <location>
        <begin position="2230"/>
        <end position="2252"/>
    </location>
</feature>
<feature type="transmembrane region" description="Helical" evidence="8">
    <location>
        <begin position="2021"/>
        <end position="2038"/>
    </location>
</feature>
<keyword evidence="6" id="KW-0807">Transducer</keyword>
<evidence type="ECO:0000256" key="3">
    <source>
        <dbReference type="ARBA" id="ARBA00022989"/>
    </source>
</evidence>
<organism evidence="14 15">
    <name type="scientific">Pocillopora meandrina</name>
    <dbReference type="NCBI Taxonomy" id="46732"/>
    <lineage>
        <taxon>Eukaryota</taxon>
        <taxon>Metazoa</taxon>
        <taxon>Cnidaria</taxon>
        <taxon>Anthozoa</taxon>
        <taxon>Hexacorallia</taxon>
        <taxon>Scleractinia</taxon>
        <taxon>Astrocoeniina</taxon>
        <taxon>Pocilloporidae</taxon>
        <taxon>Pocillopora</taxon>
    </lineage>
</organism>
<feature type="transmembrane region" description="Helical" evidence="8">
    <location>
        <begin position="147"/>
        <end position="168"/>
    </location>
</feature>
<dbReference type="CDD" id="cd00037">
    <property type="entry name" value="CLECT"/>
    <property type="match status" value="2"/>
</dbReference>
<dbReference type="Gene3D" id="2.20.100.10">
    <property type="entry name" value="Thrombospondin type-1 (TSP1) repeat"/>
    <property type="match status" value="1"/>
</dbReference>
<keyword evidence="4 8" id="KW-0472">Membrane</keyword>
<dbReference type="CDD" id="cd00057">
    <property type="entry name" value="FA58C"/>
    <property type="match status" value="2"/>
</dbReference>
<accession>A0AAU9WKE9</accession>